<gene>
    <name evidence="2" type="ORF">OEZ85_004554</name>
</gene>
<dbReference type="Proteomes" id="UP001244341">
    <property type="component" value="Chromosome 14b"/>
</dbReference>
<dbReference type="PANTHER" id="PTHR31152">
    <property type="entry name" value="PLAC8 FAMILY PROTEIN"/>
    <property type="match status" value="1"/>
</dbReference>
<accession>A0ABY8UL79</accession>
<evidence type="ECO:0000256" key="1">
    <source>
        <dbReference type="SAM" id="MobiDB-lite"/>
    </source>
</evidence>
<feature type="region of interest" description="Disordered" evidence="1">
    <location>
        <begin position="201"/>
        <end position="249"/>
    </location>
</feature>
<dbReference type="EMBL" id="CP126221">
    <property type="protein sequence ID" value="WIA22226.1"/>
    <property type="molecule type" value="Genomic_DNA"/>
</dbReference>
<feature type="compositionally biased region" description="Pro residues" evidence="1">
    <location>
        <begin position="215"/>
        <end position="226"/>
    </location>
</feature>
<feature type="compositionally biased region" description="Low complexity" evidence="1">
    <location>
        <begin position="227"/>
        <end position="249"/>
    </location>
</feature>
<evidence type="ECO:0000313" key="3">
    <source>
        <dbReference type="Proteomes" id="UP001244341"/>
    </source>
</evidence>
<sequence>MSKYEKLQSRQNYPRVWQMPLTQTVSRPGFCCFAMFCSYCASYTLRKQALYNDMSRYICCNGACPCSGRCGEQKNPELCLCLEVSCCFAQSVASTRWMIQDELGIQNTQCDNCIIGTMIAMQYFACICSIAACLTGSGEINDLAQLLDCVADILWCTVCACMQTQHKEELDIRDNRGGQAGGGGYGGPGQAPAVQMIQTGHQYPPQPAGYAQPGYPQPGYPQPGYPSQPAGYPQQPAGYPQAQQQQMYR</sequence>
<name>A0ABY8UL79_TETOB</name>
<proteinExistence type="predicted"/>
<dbReference type="PANTHER" id="PTHR31152:SF1">
    <property type="entry name" value="PLAC8 FAMILY PROTEIN"/>
    <property type="match status" value="1"/>
</dbReference>
<reference evidence="2 3" key="1">
    <citation type="submission" date="2023-05" db="EMBL/GenBank/DDBJ databases">
        <title>A 100% complete, gapless, phased diploid assembly of the Scenedesmus obliquus UTEX 3031 genome.</title>
        <authorList>
            <person name="Biondi T.C."/>
            <person name="Hanschen E.R."/>
            <person name="Kwon T."/>
            <person name="Eng W."/>
            <person name="Kruse C.P.S."/>
            <person name="Koehler S.I."/>
            <person name="Kunde Y."/>
            <person name="Gleasner C.D."/>
            <person name="You Mak K.T."/>
            <person name="Polle J."/>
            <person name="Hovde B.T."/>
            <person name="Starkenburg S.R."/>
        </authorList>
    </citation>
    <scope>NUCLEOTIDE SEQUENCE [LARGE SCALE GENOMIC DNA]</scope>
    <source>
        <strain evidence="2 3">DOE0152z</strain>
    </source>
</reference>
<keyword evidence="3" id="KW-1185">Reference proteome</keyword>
<organism evidence="2 3">
    <name type="scientific">Tetradesmus obliquus</name>
    <name type="common">Green alga</name>
    <name type="synonym">Acutodesmus obliquus</name>
    <dbReference type="NCBI Taxonomy" id="3088"/>
    <lineage>
        <taxon>Eukaryota</taxon>
        <taxon>Viridiplantae</taxon>
        <taxon>Chlorophyta</taxon>
        <taxon>core chlorophytes</taxon>
        <taxon>Chlorophyceae</taxon>
        <taxon>CS clade</taxon>
        <taxon>Sphaeropleales</taxon>
        <taxon>Scenedesmaceae</taxon>
        <taxon>Tetradesmus</taxon>
    </lineage>
</organism>
<protein>
    <recommendedName>
        <fullName evidence="4">PLAC8 family protein</fullName>
    </recommendedName>
</protein>
<evidence type="ECO:0000313" key="2">
    <source>
        <dbReference type="EMBL" id="WIA22226.1"/>
    </source>
</evidence>
<evidence type="ECO:0008006" key="4">
    <source>
        <dbReference type="Google" id="ProtNLM"/>
    </source>
</evidence>